<keyword evidence="1" id="KW-0862">Zinc</keyword>
<comment type="caution">
    <text evidence="2">The sequence shown here is derived from an EMBL/GenBank/DDBJ whole genome shotgun (WGS) entry which is preliminary data.</text>
</comment>
<name>A0A4Q7NTB1_9ACTN</name>
<protein>
    <submittedName>
        <fullName evidence="2">LmbE family N-acetylglucosaminyl deacetylase</fullName>
    </submittedName>
</protein>
<dbReference type="Gene3D" id="3.40.50.10320">
    <property type="entry name" value="LmbE-like"/>
    <property type="match status" value="1"/>
</dbReference>
<evidence type="ECO:0000256" key="1">
    <source>
        <dbReference type="ARBA" id="ARBA00022833"/>
    </source>
</evidence>
<dbReference type="RefSeq" id="WP_130492781.1">
    <property type="nucleotide sequence ID" value="NZ_SGXD01000002.1"/>
</dbReference>
<proteinExistence type="predicted"/>
<dbReference type="AlphaFoldDB" id="A0A4Q7NTB1"/>
<dbReference type="Pfam" id="PF02585">
    <property type="entry name" value="PIG-L"/>
    <property type="match status" value="1"/>
</dbReference>
<dbReference type="PANTHER" id="PTHR12993:SF28">
    <property type="entry name" value="LMBE FAMILY PROTEIN"/>
    <property type="match status" value="1"/>
</dbReference>
<reference evidence="2 3" key="1">
    <citation type="submission" date="2019-02" db="EMBL/GenBank/DDBJ databases">
        <title>Genomic Encyclopedia of Type Strains, Phase IV (KMG-IV): sequencing the most valuable type-strain genomes for metagenomic binning, comparative biology and taxonomic classification.</title>
        <authorList>
            <person name="Goeker M."/>
        </authorList>
    </citation>
    <scope>NUCLEOTIDE SEQUENCE [LARGE SCALE GENOMIC DNA]</scope>
    <source>
        <strain evidence="2 3">DSM 45622</strain>
    </source>
</reference>
<dbReference type="InterPro" id="IPR003737">
    <property type="entry name" value="GlcNAc_PI_deacetylase-related"/>
</dbReference>
<dbReference type="GO" id="GO:0016811">
    <property type="term" value="F:hydrolase activity, acting on carbon-nitrogen (but not peptide) bonds, in linear amides"/>
    <property type="evidence" value="ECO:0007669"/>
    <property type="project" value="TreeGrafter"/>
</dbReference>
<evidence type="ECO:0000313" key="3">
    <source>
        <dbReference type="Proteomes" id="UP000293638"/>
    </source>
</evidence>
<organism evidence="2 3">
    <name type="scientific">Motilibacter rhizosphaerae</name>
    <dbReference type="NCBI Taxonomy" id="598652"/>
    <lineage>
        <taxon>Bacteria</taxon>
        <taxon>Bacillati</taxon>
        <taxon>Actinomycetota</taxon>
        <taxon>Actinomycetes</taxon>
        <taxon>Motilibacterales</taxon>
        <taxon>Motilibacteraceae</taxon>
        <taxon>Motilibacter</taxon>
    </lineage>
</organism>
<accession>A0A4Q7NTB1</accession>
<sequence>MPTVLTPEELERVLVVTAHPDDVDFGVSGTVAALVQAGVEVSYCICTDGDAGGFDPAVPRSEIPRIRREEQTAAAKAVGVSDVRFLGWSDGRLEPSFELRRDITRVIRQVRPQRVITSSPEYHWDRLPAMHPDHRAAGEATVDCVYPDARNPFTHVELLRDEGLEAWTVRELWLMGHEHADHAVDVTDQFDRKIAALRAHESQTAHMPDLEGFLRQWMSASAKAFGMPDGRLAETYRTIVCPP</sequence>
<dbReference type="Proteomes" id="UP000293638">
    <property type="component" value="Unassembled WGS sequence"/>
</dbReference>
<evidence type="ECO:0000313" key="2">
    <source>
        <dbReference type="EMBL" id="RZS90305.1"/>
    </source>
</evidence>
<dbReference type="OrthoDB" id="3514174at2"/>
<dbReference type="EMBL" id="SGXD01000002">
    <property type="protein sequence ID" value="RZS90305.1"/>
    <property type="molecule type" value="Genomic_DNA"/>
</dbReference>
<keyword evidence="3" id="KW-1185">Reference proteome</keyword>
<dbReference type="InterPro" id="IPR024078">
    <property type="entry name" value="LmbE-like_dom_sf"/>
</dbReference>
<dbReference type="GO" id="GO:0016137">
    <property type="term" value="P:glycoside metabolic process"/>
    <property type="evidence" value="ECO:0007669"/>
    <property type="project" value="UniProtKB-ARBA"/>
</dbReference>
<dbReference type="PANTHER" id="PTHR12993">
    <property type="entry name" value="N-ACETYLGLUCOSAMINYL-PHOSPHATIDYLINOSITOL DE-N-ACETYLASE-RELATED"/>
    <property type="match status" value="1"/>
</dbReference>
<gene>
    <name evidence="2" type="ORF">EV189_2090</name>
</gene>
<dbReference type="SUPFAM" id="SSF102588">
    <property type="entry name" value="LmbE-like"/>
    <property type="match status" value="1"/>
</dbReference>